<keyword evidence="7 9" id="KW-1133">Transmembrane helix</keyword>
<dbReference type="EMBL" id="GDKW01002449">
    <property type="protein sequence ID" value="JAI54146.1"/>
    <property type="molecule type" value="mRNA"/>
</dbReference>
<feature type="transmembrane region" description="Helical" evidence="9">
    <location>
        <begin position="409"/>
        <end position="434"/>
    </location>
</feature>
<comment type="similarity">
    <text evidence="2">Belongs to the ABC transporter superfamily. ABCG family. Eye pigment precursor importer (TC 3.A.1.204) subfamily.</text>
</comment>
<evidence type="ECO:0000256" key="7">
    <source>
        <dbReference type="ARBA" id="ARBA00022989"/>
    </source>
</evidence>
<dbReference type="InterPro" id="IPR027417">
    <property type="entry name" value="P-loop_NTPase"/>
</dbReference>
<feature type="transmembrane region" description="Helical" evidence="9">
    <location>
        <begin position="473"/>
        <end position="496"/>
    </location>
</feature>
<dbReference type="FunFam" id="3.40.50.300:FF:001077">
    <property type="entry name" value="Uncharacterized protein, isoform A"/>
    <property type="match status" value="1"/>
</dbReference>
<dbReference type="AlphaFoldDB" id="A0A0P4VHQ9"/>
<evidence type="ECO:0000313" key="11">
    <source>
        <dbReference type="EMBL" id="JAI54146.1"/>
    </source>
</evidence>
<dbReference type="PANTHER" id="PTHR48041:SF15">
    <property type="entry name" value="FI05267P"/>
    <property type="match status" value="1"/>
</dbReference>
<name>A0A0P4VHQ9_9HEMI</name>
<evidence type="ECO:0000256" key="6">
    <source>
        <dbReference type="ARBA" id="ARBA00022840"/>
    </source>
</evidence>
<keyword evidence="3" id="KW-0813">Transport</keyword>
<dbReference type="GO" id="GO:0005886">
    <property type="term" value="C:plasma membrane"/>
    <property type="evidence" value="ECO:0007669"/>
    <property type="project" value="TreeGrafter"/>
</dbReference>
<evidence type="ECO:0000256" key="1">
    <source>
        <dbReference type="ARBA" id="ARBA00004141"/>
    </source>
</evidence>
<feature type="transmembrane region" description="Helical" evidence="9">
    <location>
        <begin position="562"/>
        <end position="584"/>
    </location>
</feature>
<organism evidence="11">
    <name type="scientific">Rhodnius neglectus</name>
    <dbReference type="NCBI Taxonomy" id="72488"/>
    <lineage>
        <taxon>Eukaryota</taxon>
        <taxon>Metazoa</taxon>
        <taxon>Ecdysozoa</taxon>
        <taxon>Arthropoda</taxon>
        <taxon>Hexapoda</taxon>
        <taxon>Insecta</taxon>
        <taxon>Pterygota</taxon>
        <taxon>Neoptera</taxon>
        <taxon>Paraneoptera</taxon>
        <taxon>Hemiptera</taxon>
        <taxon>Heteroptera</taxon>
        <taxon>Panheteroptera</taxon>
        <taxon>Cimicomorpha</taxon>
        <taxon>Reduviidae</taxon>
        <taxon>Triatominae</taxon>
        <taxon>Rhodnius</taxon>
    </lineage>
</organism>
<dbReference type="InterPro" id="IPR017871">
    <property type="entry name" value="ABC_transporter-like_CS"/>
</dbReference>
<proteinExistence type="evidence at transcript level"/>
<dbReference type="InterPro" id="IPR050352">
    <property type="entry name" value="ABCG_transporters"/>
</dbReference>
<keyword evidence="8 9" id="KW-0472">Membrane</keyword>
<dbReference type="GO" id="GO:0140359">
    <property type="term" value="F:ABC-type transporter activity"/>
    <property type="evidence" value="ECO:0007669"/>
    <property type="project" value="InterPro"/>
</dbReference>
<feature type="transmembrane region" description="Helical" evidence="9">
    <location>
        <begin position="335"/>
        <end position="354"/>
    </location>
</feature>
<keyword evidence="5" id="KW-0547">Nucleotide-binding</keyword>
<feature type="non-terminal residue" evidence="11">
    <location>
        <position position="1"/>
    </location>
</feature>
<evidence type="ECO:0000256" key="8">
    <source>
        <dbReference type="ARBA" id="ARBA00023136"/>
    </source>
</evidence>
<dbReference type="PROSITE" id="PS50893">
    <property type="entry name" value="ABC_TRANSPORTER_2"/>
    <property type="match status" value="1"/>
</dbReference>
<dbReference type="SUPFAM" id="SSF52540">
    <property type="entry name" value="P-loop containing nucleoside triphosphate hydrolases"/>
    <property type="match status" value="1"/>
</dbReference>
<dbReference type="InterPro" id="IPR003439">
    <property type="entry name" value="ABC_transporter-like_ATP-bd"/>
</dbReference>
<dbReference type="Pfam" id="PF00005">
    <property type="entry name" value="ABC_tran"/>
    <property type="match status" value="1"/>
</dbReference>
<keyword evidence="6" id="KW-0067">ATP-binding</keyword>
<comment type="subcellular location">
    <subcellularLocation>
        <location evidence="1">Membrane</location>
        <topology evidence="1">Multi-pass membrane protein</topology>
    </subcellularLocation>
</comment>
<evidence type="ECO:0000256" key="9">
    <source>
        <dbReference type="SAM" id="Phobius"/>
    </source>
</evidence>
<dbReference type="InterPro" id="IPR003593">
    <property type="entry name" value="AAA+_ATPase"/>
</dbReference>
<dbReference type="PROSITE" id="PS00211">
    <property type="entry name" value="ABC_TRANSPORTER_1"/>
    <property type="match status" value="1"/>
</dbReference>
<feature type="transmembrane region" description="Helical" evidence="9">
    <location>
        <begin position="508"/>
        <end position="527"/>
    </location>
</feature>
<feature type="transmembrane region" description="Helical" evidence="9">
    <location>
        <begin position="446"/>
        <end position="467"/>
    </location>
</feature>
<dbReference type="GO" id="GO:0016887">
    <property type="term" value="F:ATP hydrolysis activity"/>
    <property type="evidence" value="ECO:0007669"/>
    <property type="project" value="InterPro"/>
</dbReference>
<evidence type="ECO:0000256" key="4">
    <source>
        <dbReference type="ARBA" id="ARBA00022692"/>
    </source>
</evidence>
<dbReference type="Pfam" id="PF01061">
    <property type="entry name" value="ABC2_membrane"/>
    <property type="match status" value="1"/>
</dbReference>
<accession>A0A0P4VHQ9</accession>
<dbReference type="InterPro" id="IPR013525">
    <property type="entry name" value="ABC2_TM"/>
</dbReference>
<dbReference type="SMART" id="SM00382">
    <property type="entry name" value="AAA"/>
    <property type="match status" value="1"/>
</dbReference>
<dbReference type="Gene3D" id="3.40.50.300">
    <property type="entry name" value="P-loop containing nucleotide triphosphate hydrolases"/>
    <property type="match status" value="1"/>
</dbReference>
<sequence length="612" mass="69175">YLAQRTPVDVEFSDLTYTVPIGRNSSKLILRNVSGLFKSGELTAILGPSGAGKSTLLNVLAGYRRGDGTGSVLINGAPRDIKLFRKLSRYIMQEDVHQAGVTVFESVMISANLKLGPKISNEYKTNMALEILDLLRLTKCKDTLTTRLSGGEKKRLSIAVELVNNPSVLFLDEPTTGLDDLSSSQCISLLKSLARGGRTVICSIHTPSAKLFALFDNVYIVADGQCIFQGLGEDIVPFLSSFGLNCPKHYNPADFMVEVSSGEYGYYLDRMMNAVDNGRCKRWNKPFKTKEENPNSDNKLRKVEDMPDYGCSTWTQFTILLGRMFLQTWRNWTQLAIKIIMHVLVGLLIGALFFKMGNDGSKTLYNFGFCFISMIVFMYIPMLPALVWFPMEVQMLKREHFNRWYGLNSYFSALTLARLPLQLICTAIYVLIVYTMSAQPFEFIRIFQFTFMLTLIALASEAMGLAISSRLDIVNGIFVGPAMSVPFMLLAAYSFGNAVENIPMWIRVGMYTSYLRFGIEGLVMSIYGGPRPHMICPDEEIYCHWNSPKALIKELGMENAEYWFAVILVAFYLVLFKVICYVILRQRLKRSRSTGLVWLVGRFIKRYFNLAH</sequence>
<feature type="transmembrane region" description="Helical" evidence="9">
    <location>
        <begin position="366"/>
        <end position="389"/>
    </location>
</feature>
<dbReference type="GO" id="GO:0005524">
    <property type="term" value="F:ATP binding"/>
    <property type="evidence" value="ECO:0007669"/>
    <property type="project" value="UniProtKB-KW"/>
</dbReference>
<evidence type="ECO:0000259" key="10">
    <source>
        <dbReference type="PROSITE" id="PS50893"/>
    </source>
</evidence>
<evidence type="ECO:0000256" key="3">
    <source>
        <dbReference type="ARBA" id="ARBA00022448"/>
    </source>
</evidence>
<evidence type="ECO:0000256" key="2">
    <source>
        <dbReference type="ARBA" id="ARBA00005814"/>
    </source>
</evidence>
<keyword evidence="4 9" id="KW-0812">Transmembrane</keyword>
<evidence type="ECO:0000256" key="5">
    <source>
        <dbReference type="ARBA" id="ARBA00022741"/>
    </source>
</evidence>
<dbReference type="CDD" id="cd03213">
    <property type="entry name" value="ABCG_EPDR"/>
    <property type="match status" value="1"/>
</dbReference>
<dbReference type="PANTHER" id="PTHR48041">
    <property type="entry name" value="ABC TRANSPORTER G FAMILY MEMBER 28"/>
    <property type="match status" value="1"/>
</dbReference>
<protein>
    <submittedName>
        <fullName evidence="11">Putative abc transporter</fullName>
    </submittedName>
</protein>
<reference evidence="11" key="1">
    <citation type="journal article" date="2016" name="PLoS Negl. Trop. Dis.">
        <title>A Deep Insight into the Sialome of Rhodnius neglectus, a Vector of Chagas Disease.</title>
        <authorList>
            <person name="Santiago P.B."/>
            <person name="Assumpcao T.C."/>
            <person name="Araujo C.N."/>
            <person name="Bastos I.M."/>
            <person name="Neves D."/>
            <person name="Silva I.G."/>
            <person name="Charneau S."/>
            <person name="Queiroz R.M."/>
            <person name="Raiol T."/>
            <person name="Oliveira J.V."/>
            <person name="Sousa M.V."/>
            <person name="Calvo E."/>
            <person name="Ribeiro J.M."/>
            <person name="Santana J.M."/>
        </authorList>
    </citation>
    <scope>NUCLEOTIDE SEQUENCE</scope>
    <source>
        <tissue evidence="11">Salivary glands</tissue>
    </source>
</reference>
<feature type="domain" description="ABC transporter" evidence="10">
    <location>
        <begin position="10"/>
        <end position="248"/>
    </location>
</feature>